<comment type="catalytic activity">
    <reaction evidence="1">
        <text>inosine + phosphate = alpha-D-ribose 1-phosphate + hypoxanthine</text>
        <dbReference type="Rhea" id="RHEA:27646"/>
        <dbReference type="ChEBI" id="CHEBI:17368"/>
        <dbReference type="ChEBI" id="CHEBI:17596"/>
        <dbReference type="ChEBI" id="CHEBI:43474"/>
        <dbReference type="ChEBI" id="CHEBI:57720"/>
        <dbReference type="EC" id="2.4.2.1"/>
    </reaction>
    <physiologicalReaction direction="left-to-right" evidence="1">
        <dbReference type="Rhea" id="RHEA:27647"/>
    </physiologicalReaction>
</comment>
<evidence type="ECO:0000256" key="6">
    <source>
        <dbReference type="ARBA" id="ARBA00022833"/>
    </source>
</evidence>
<dbReference type="GO" id="GO:0005507">
    <property type="term" value="F:copper ion binding"/>
    <property type="evidence" value="ECO:0007669"/>
    <property type="project" value="TreeGrafter"/>
</dbReference>
<dbReference type="GO" id="GO:0016787">
    <property type="term" value="F:hydrolase activity"/>
    <property type="evidence" value="ECO:0007669"/>
    <property type="project" value="UniProtKB-KW"/>
</dbReference>
<dbReference type="KEGG" id="bex:A11Q_125"/>
<dbReference type="InterPro" id="IPR011324">
    <property type="entry name" value="Cytotoxic_necrot_fac-like_cat"/>
</dbReference>
<keyword evidence="4" id="KW-0479">Metal-binding</keyword>
<evidence type="ECO:0000256" key="1">
    <source>
        <dbReference type="ARBA" id="ARBA00000553"/>
    </source>
</evidence>
<dbReference type="Pfam" id="PF02578">
    <property type="entry name" value="Cu-oxidase_4"/>
    <property type="match status" value="1"/>
</dbReference>
<keyword evidence="11" id="KW-1185">Reference proteome</keyword>
<evidence type="ECO:0000256" key="8">
    <source>
        <dbReference type="ARBA" id="ARBA00048968"/>
    </source>
</evidence>
<dbReference type="CDD" id="cd16833">
    <property type="entry name" value="YfiH"/>
    <property type="match status" value="1"/>
</dbReference>
<organism evidence="10 11">
    <name type="scientific">Pseudobdellovibrio exovorus JSS</name>
    <dbReference type="NCBI Taxonomy" id="1184267"/>
    <lineage>
        <taxon>Bacteria</taxon>
        <taxon>Pseudomonadati</taxon>
        <taxon>Bdellovibrionota</taxon>
        <taxon>Bdellovibrionia</taxon>
        <taxon>Bdellovibrionales</taxon>
        <taxon>Pseudobdellovibrionaceae</taxon>
        <taxon>Pseudobdellovibrio</taxon>
    </lineage>
</organism>
<dbReference type="RefSeq" id="WP_015468835.1">
    <property type="nucleotide sequence ID" value="NC_020813.1"/>
</dbReference>
<keyword evidence="5" id="KW-0378">Hydrolase</keyword>
<sequence length="241" mass="27511">MTPAKNSWSNSIKTFGDFGCGFQNDDYLVFFGNKNADLAKLQSEFPQLSFRRIRQTHSDIVIDSVPDSLTLAFENLPEADAHFTAQKNQSLLILTADCLPIMIYCRQTHRVAAVHAGWRGVENRIAEKTLAQLIRTGSDQKDFLIWVGPHIQQDSFEAGTDAFNLLSQAHRGLEPNSYFYQKSDKYFIDLNLIVKSQIDHVVGKSSDVWFSDDDTKANPNYFSYRRDQKTKLRNLSFIALF</sequence>
<name>M4V7D2_9BACT</name>
<evidence type="ECO:0008006" key="12">
    <source>
        <dbReference type="Google" id="ProtNLM"/>
    </source>
</evidence>
<dbReference type="GO" id="GO:0017061">
    <property type="term" value="F:S-methyl-5-thioadenosine phosphorylase activity"/>
    <property type="evidence" value="ECO:0007669"/>
    <property type="project" value="UniProtKB-EC"/>
</dbReference>
<dbReference type="PANTHER" id="PTHR30616:SF2">
    <property type="entry name" value="PURINE NUCLEOSIDE PHOSPHORYLASE LACC1"/>
    <property type="match status" value="1"/>
</dbReference>
<dbReference type="OrthoDB" id="4279at2"/>
<evidence type="ECO:0000256" key="2">
    <source>
        <dbReference type="ARBA" id="ARBA00007353"/>
    </source>
</evidence>
<evidence type="ECO:0000256" key="4">
    <source>
        <dbReference type="ARBA" id="ARBA00022723"/>
    </source>
</evidence>
<dbReference type="EMBL" id="CP003537">
    <property type="protein sequence ID" value="AGH94345.1"/>
    <property type="molecule type" value="Genomic_DNA"/>
</dbReference>
<dbReference type="InterPro" id="IPR038371">
    <property type="entry name" value="Cu_polyphenol_OxRdtase_sf"/>
</dbReference>
<evidence type="ECO:0000256" key="5">
    <source>
        <dbReference type="ARBA" id="ARBA00022801"/>
    </source>
</evidence>
<comment type="catalytic activity">
    <reaction evidence="7">
        <text>adenosine + H2O + H(+) = inosine + NH4(+)</text>
        <dbReference type="Rhea" id="RHEA:24408"/>
        <dbReference type="ChEBI" id="CHEBI:15377"/>
        <dbReference type="ChEBI" id="CHEBI:15378"/>
        <dbReference type="ChEBI" id="CHEBI:16335"/>
        <dbReference type="ChEBI" id="CHEBI:17596"/>
        <dbReference type="ChEBI" id="CHEBI:28938"/>
        <dbReference type="EC" id="3.5.4.4"/>
    </reaction>
    <physiologicalReaction direction="left-to-right" evidence="7">
        <dbReference type="Rhea" id="RHEA:24409"/>
    </physiologicalReaction>
</comment>
<comment type="similarity">
    <text evidence="2">Belongs to the purine nucleoside phosphorylase YfiH/LACC1 family.</text>
</comment>
<dbReference type="HOGENOM" id="CLU_065784_2_0_7"/>
<evidence type="ECO:0000313" key="10">
    <source>
        <dbReference type="EMBL" id="AGH94345.1"/>
    </source>
</evidence>
<protein>
    <recommendedName>
        <fullName evidence="12">Purine nucleoside phosphorylase</fullName>
    </recommendedName>
</protein>
<dbReference type="Gene3D" id="3.60.140.10">
    <property type="entry name" value="CNF1/YfiH-like putative cysteine hydrolases"/>
    <property type="match status" value="1"/>
</dbReference>
<evidence type="ECO:0000256" key="3">
    <source>
        <dbReference type="ARBA" id="ARBA00022679"/>
    </source>
</evidence>
<keyword evidence="3" id="KW-0808">Transferase</keyword>
<comment type="catalytic activity">
    <reaction evidence="8">
        <text>adenosine + phosphate = alpha-D-ribose 1-phosphate + adenine</text>
        <dbReference type="Rhea" id="RHEA:27642"/>
        <dbReference type="ChEBI" id="CHEBI:16335"/>
        <dbReference type="ChEBI" id="CHEBI:16708"/>
        <dbReference type="ChEBI" id="CHEBI:43474"/>
        <dbReference type="ChEBI" id="CHEBI:57720"/>
        <dbReference type="EC" id="2.4.2.1"/>
    </reaction>
    <physiologicalReaction direction="left-to-right" evidence="8">
        <dbReference type="Rhea" id="RHEA:27643"/>
    </physiologicalReaction>
</comment>
<dbReference type="PATRIC" id="fig|1184267.3.peg.127"/>
<evidence type="ECO:0000256" key="9">
    <source>
        <dbReference type="ARBA" id="ARBA00049893"/>
    </source>
</evidence>
<comment type="catalytic activity">
    <reaction evidence="9">
        <text>S-methyl-5'-thioadenosine + phosphate = 5-(methylsulfanyl)-alpha-D-ribose 1-phosphate + adenine</text>
        <dbReference type="Rhea" id="RHEA:11852"/>
        <dbReference type="ChEBI" id="CHEBI:16708"/>
        <dbReference type="ChEBI" id="CHEBI:17509"/>
        <dbReference type="ChEBI" id="CHEBI:43474"/>
        <dbReference type="ChEBI" id="CHEBI:58533"/>
        <dbReference type="EC" id="2.4.2.28"/>
    </reaction>
    <physiologicalReaction direction="left-to-right" evidence="9">
        <dbReference type="Rhea" id="RHEA:11853"/>
    </physiologicalReaction>
</comment>
<accession>M4V7D2</accession>
<proteinExistence type="inferred from homology"/>
<dbReference type="PANTHER" id="PTHR30616">
    <property type="entry name" value="UNCHARACTERIZED PROTEIN YFIH"/>
    <property type="match status" value="1"/>
</dbReference>
<evidence type="ECO:0000256" key="7">
    <source>
        <dbReference type="ARBA" id="ARBA00047989"/>
    </source>
</evidence>
<dbReference type="AlphaFoldDB" id="M4V7D2"/>
<gene>
    <name evidence="10" type="ORF">A11Q_125</name>
</gene>
<dbReference type="InterPro" id="IPR003730">
    <property type="entry name" value="Cu_polyphenol_OxRdtase"/>
</dbReference>
<dbReference type="STRING" id="1184267.A11Q_125"/>
<reference evidence="10 11" key="1">
    <citation type="journal article" date="2013" name="ISME J.">
        <title>By their genes ye shall know them: genomic signatures of predatory bacteria.</title>
        <authorList>
            <person name="Pasternak Z."/>
            <person name="Pietrokovski S."/>
            <person name="Rotem O."/>
            <person name="Gophna U."/>
            <person name="Lurie-Weinberger M.N."/>
            <person name="Jurkevitch E."/>
        </authorList>
    </citation>
    <scope>NUCLEOTIDE SEQUENCE [LARGE SCALE GENOMIC DNA]</scope>
    <source>
        <strain evidence="10 11">JSS</strain>
    </source>
</reference>
<evidence type="ECO:0000313" key="11">
    <source>
        <dbReference type="Proteomes" id="UP000012040"/>
    </source>
</evidence>
<dbReference type="Proteomes" id="UP000012040">
    <property type="component" value="Chromosome"/>
</dbReference>
<dbReference type="eggNOG" id="COG1496">
    <property type="taxonomic scope" value="Bacteria"/>
</dbReference>
<keyword evidence="6" id="KW-0862">Zinc</keyword>
<dbReference type="SUPFAM" id="SSF64438">
    <property type="entry name" value="CNF1/YfiH-like putative cysteine hydrolases"/>
    <property type="match status" value="1"/>
</dbReference>